<keyword evidence="3" id="KW-1185">Reference proteome</keyword>
<evidence type="ECO:0000256" key="1">
    <source>
        <dbReference type="SAM" id="SignalP"/>
    </source>
</evidence>
<dbReference type="Proteomes" id="UP001206572">
    <property type="component" value="Unassembled WGS sequence"/>
</dbReference>
<gene>
    <name evidence="2" type="ORF">NX780_08795</name>
</gene>
<sequence length="239" mass="26748">MMRHAAFLVLLSLLASPHARSAPETTQVFLDNGELNYVGGMDADANKRLFALYDSLAIKPTVLSIRSKGGEPNLGMALGRWVRERQLDIKVLEFCLSSCANYVFPAGRQKVVSNFAVIGYHGGTSSGQYQFDPDMQKMVDAMPPAQRKSFVDDLEHSMKATGEKEVAYLRWLGVREDLATLGQQERYQARYLADPNVLGWTYSLDGFARFNVRNISVINPPWKPDGIKRARSFVVIEPD</sequence>
<reference evidence="2 3" key="1">
    <citation type="submission" date="2022-08" db="EMBL/GenBank/DDBJ databases">
        <title>Reclassification of Massilia species as members of the genera Telluria, Duganella, Pseudoduganella, Mokoshia gen. nov. and Zemynaea gen. nov. using orthogonal and non-orthogonal genome-based approaches.</title>
        <authorList>
            <person name="Bowman J.P."/>
        </authorList>
    </citation>
    <scope>NUCLEOTIDE SEQUENCE [LARGE SCALE GENOMIC DNA]</scope>
    <source>
        <strain evidence="2 3">JCM 31661</strain>
    </source>
</reference>
<dbReference type="SUPFAM" id="SSF52096">
    <property type="entry name" value="ClpP/crotonase"/>
    <property type="match status" value="1"/>
</dbReference>
<evidence type="ECO:0000313" key="2">
    <source>
        <dbReference type="EMBL" id="MCS0596447.1"/>
    </source>
</evidence>
<dbReference type="EMBL" id="JANUHA010000005">
    <property type="protein sequence ID" value="MCS0596447.1"/>
    <property type="molecule type" value="Genomic_DNA"/>
</dbReference>
<feature type="chain" id="PRO_5047490243" description="Peptidase" evidence="1">
    <location>
        <begin position="22"/>
        <end position="239"/>
    </location>
</feature>
<comment type="caution">
    <text evidence="2">The sequence shown here is derived from an EMBL/GenBank/DDBJ whole genome shotgun (WGS) entry which is preliminary data.</text>
</comment>
<dbReference type="InterPro" id="IPR029045">
    <property type="entry name" value="ClpP/crotonase-like_dom_sf"/>
</dbReference>
<organism evidence="2 3">
    <name type="scientific">Massilia agri</name>
    <dbReference type="NCBI Taxonomy" id="1886785"/>
    <lineage>
        <taxon>Bacteria</taxon>
        <taxon>Pseudomonadati</taxon>
        <taxon>Pseudomonadota</taxon>
        <taxon>Betaproteobacteria</taxon>
        <taxon>Burkholderiales</taxon>
        <taxon>Oxalobacteraceae</taxon>
        <taxon>Telluria group</taxon>
        <taxon>Massilia</taxon>
    </lineage>
</organism>
<name>A0ABT2AJM6_9BURK</name>
<evidence type="ECO:0008006" key="4">
    <source>
        <dbReference type="Google" id="ProtNLM"/>
    </source>
</evidence>
<keyword evidence="1" id="KW-0732">Signal</keyword>
<evidence type="ECO:0000313" key="3">
    <source>
        <dbReference type="Proteomes" id="UP001206572"/>
    </source>
</evidence>
<dbReference type="RefSeq" id="WP_258827491.1">
    <property type="nucleotide sequence ID" value="NZ_JANUHA010000005.1"/>
</dbReference>
<proteinExistence type="predicted"/>
<feature type="signal peptide" evidence="1">
    <location>
        <begin position="1"/>
        <end position="21"/>
    </location>
</feature>
<accession>A0ABT2AJM6</accession>
<protein>
    <recommendedName>
        <fullName evidence="4">Peptidase</fullName>
    </recommendedName>
</protein>